<evidence type="ECO:0000313" key="2">
    <source>
        <dbReference type="Proteomes" id="UP001528920"/>
    </source>
</evidence>
<dbReference type="RefSeq" id="WP_275107905.1">
    <property type="nucleotide sequence ID" value="NZ_JAKJSC010000001.1"/>
</dbReference>
<comment type="caution">
    <text evidence="1">The sequence shown here is derived from an EMBL/GenBank/DDBJ whole genome shotgun (WGS) entry which is preliminary data.</text>
</comment>
<sequence>MTKLSSKPSAEAKALSLFLMAYKTIDPIYKEKSKRINRKWDLVLKDELTRAEYNEEVLEMLASYGGYSEVVEKTVKFYIEKTGEWTLKGNDKYCQDAKKIADEILKK</sequence>
<reference evidence="1 2" key="1">
    <citation type="submission" date="2022-01" db="EMBL/GenBank/DDBJ databases">
        <title>Labilibaculum sp. nov, a marine bacterium isolated from Antarctica.</title>
        <authorList>
            <person name="Dai W."/>
        </authorList>
    </citation>
    <scope>NUCLEOTIDE SEQUENCE [LARGE SCALE GENOMIC DNA]</scope>
    <source>
        <strain evidence="1 2">DW002</strain>
    </source>
</reference>
<protein>
    <submittedName>
        <fullName evidence="1">Uncharacterized protein</fullName>
    </submittedName>
</protein>
<dbReference type="EMBL" id="JAKJSC010000001">
    <property type="protein sequence ID" value="MDE5416563.1"/>
    <property type="molecule type" value="Genomic_DNA"/>
</dbReference>
<gene>
    <name evidence="1" type="ORF">L3049_00985</name>
</gene>
<evidence type="ECO:0000313" key="1">
    <source>
        <dbReference type="EMBL" id="MDE5416563.1"/>
    </source>
</evidence>
<name>A0ABT5VPY7_9BACT</name>
<dbReference type="Proteomes" id="UP001528920">
    <property type="component" value="Unassembled WGS sequence"/>
</dbReference>
<organism evidence="1 2">
    <name type="scientific">Paralabilibaculum antarcticum</name>
    <dbReference type="NCBI Taxonomy" id="2912572"/>
    <lineage>
        <taxon>Bacteria</taxon>
        <taxon>Pseudomonadati</taxon>
        <taxon>Bacteroidota</taxon>
        <taxon>Bacteroidia</taxon>
        <taxon>Marinilabiliales</taxon>
        <taxon>Marinifilaceae</taxon>
        <taxon>Paralabilibaculum</taxon>
    </lineage>
</organism>
<keyword evidence="2" id="KW-1185">Reference proteome</keyword>
<proteinExistence type="predicted"/>
<accession>A0ABT5VPY7</accession>